<evidence type="ECO:0000256" key="4">
    <source>
        <dbReference type="ARBA" id="ARBA00022692"/>
    </source>
</evidence>
<feature type="transmembrane region" description="Helical" evidence="7">
    <location>
        <begin position="81"/>
        <end position="104"/>
    </location>
</feature>
<evidence type="ECO:0000256" key="7">
    <source>
        <dbReference type="RuleBase" id="RU363032"/>
    </source>
</evidence>
<evidence type="ECO:0000256" key="3">
    <source>
        <dbReference type="ARBA" id="ARBA00022475"/>
    </source>
</evidence>
<evidence type="ECO:0000256" key="6">
    <source>
        <dbReference type="ARBA" id="ARBA00023136"/>
    </source>
</evidence>
<dbReference type="Gene3D" id="1.10.3720.10">
    <property type="entry name" value="MetI-like"/>
    <property type="match status" value="1"/>
</dbReference>
<reference evidence="9" key="1">
    <citation type="submission" date="2022-08" db="EMBL/GenBank/DDBJ databases">
        <authorList>
            <person name="Deng Y."/>
            <person name="Han X.-F."/>
            <person name="Zhang Y.-Q."/>
        </authorList>
    </citation>
    <scope>NUCLEOTIDE SEQUENCE</scope>
    <source>
        <strain evidence="9">CPCC 205716</strain>
    </source>
</reference>
<dbReference type="PANTHER" id="PTHR30151">
    <property type="entry name" value="ALKANE SULFONATE ABC TRANSPORTER-RELATED, MEMBRANE SUBUNIT"/>
    <property type="match status" value="1"/>
</dbReference>
<dbReference type="PANTHER" id="PTHR30151:SF0">
    <property type="entry name" value="ABC TRANSPORTER PERMEASE PROTEIN MJ0413-RELATED"/>
    <property type="match status" value="1"/>
</dbReference>
<keyword evidence="2 7" id="KW-0813">Transport</keyword>
<dbReference type="Proteomes" id="UP001165580">
    <property type="component" value="Unassembled WGS sequence"/>
</dbReference>
<protein>
    <submittedName>
        <fullName evidence="9">ABC transporter permease subunit</fullName>
    </submittedName>
</protein>
<evidence type="ECO:0000313" key="9">
    <source>
        <dbReference type="EMBL" id="MCS5714161.1"/>
    </source>
</evidence>
<dbReference type="SUPFAM" id="SSF161098">
    <property type="entry name" value="MetI-like"/>
    <property type="match status" value="1"/>
</dbReference>
<evidence type="ECO:0000256" key="2">
    <source>
        <dbReference type="ARBA" id="ARBA00022448"/>
    </source>
</evidence>
<dbReference type="InterPro" id="IPR035906">
    <property type="entry name" value="MetI-like_sf"/>
</dbReference>
<evidence type="ECO:0000259" key="8">
    <source>
        <dbReference type="PROSITE" id="PS50928"/>
    </source>
</evidence>
<dbReference type="PROSITE" id="PS50928">
    <property type="entry name" value="ABC_TM1"/>
    <property type="match status" value="1"/>
</dbReference>
<keyword evidence="6 7" id="KW-0472">Membrane</keyword>
<feature type="transmembrane region" description="Helical" evidence="7">
    <location>
        <begin position="135"/>
        <end position="154"/>
    </location>
</feature>
<sequence length="273" mass="29432">MNIYPLLFVGGRRVLVTVAFLVLALILIGVLWTVSVHAMALDSFGTPTPLDVWDYWVAQPDSPAHRELVLGAMWTTLGHALTGYAVGTVVGVLLAMLFVTVPAVERATLPTVLLIQTVPILAILPLFILLFGRGLLVTTIITGLTVFFPTLVWVSQGLRSPKPTTLDFFESVAATPWTVMTRLRFPSAVAGVFVAARLAVPGAVFGAFVSEWLATGDGLGYLVVISMQGVGGYEPLWATVAVTTLMTMALYVIVETAESIALVYYAPERLIRR</sequence>
<feature type="transmembrane region" description="Helical" evidence="7">
    <location>
        <begin position="111"/>
        <end position="129"/>
    </location>
</feature>
<dbReference type="CDD" id="cd06261">
    <property type="entry name" value="TM_PBP2"/>
    <property type="match status" value="1"/>
</dbReference>
<accession>A0ABT2GD60</accession>
<keyword evidence="5 7" id="KW-1133">Transmembrane helix</keyword>
<feature type="transmembrane region" description="Helical" evidence="7">
    <location>
        <begin position="14"/>
        <end position="34"/>
    </location>
</feature>
<feature type="transmembrane region" description="Helical" evidence="7">
    <location>
        <begin position="188"/>
        <end position="209"/>
    </location>
</feature>
<name>A0ABT2GD60_9MICO</name>
<dbReference type="RefSeq" id="WP_259485689.1">
    <property type="nucleotide sequence ID" value="NZ_JANTEZ010000002.1"/>
</dbReference>
<dbReference type="Pfam" id="PF00528">
    <property type="entry name" value="BPD_transp_1"/>
    <property type="match status" value="1"/>
</dbReference>
<feature type="transmembrane region" description="Helical" evidence="7">
    <location>
        <begin position="236"/>
        <end position="265"/>
    </location>
</feature>
<keyword evidence="10" id="KW-1185">Reference proteome</keyword>
<keyword evidence="3" id="KW-1003">Cell membrane</keyword>
<feature type="domain" description="ABC transmembrane type-1" evidence="8">
    <location>
        <begin position="73"/>
        <end position="254"/>
    </location>
</feature>
<evidence type="ECO:0000256" key="1">
    <source>
        <dbReference type="ARBA" id="ARBA00004651"/>
    </source>
</evidence>
<comment type="similarity">
    <text evidence="7">Belongs to the binding-protein-dependent transport system permease family.</text>
</comment>
<evidence type="ECO:0000313" key="10">
    <source>
        <dbReference type="Proteomes" id="UP001165580"/>
    </source>
</evidence>
<dbReference type="EMBL" id="JANTEZ010000002">
    <property type="protein sequence ID" value="MCS5714161.1"/>
    <property type="molecule type" value="Genomic_DNA"/>
</dbReference>
<evidence type="ECO:0000256" key="5">
    <source>
        <dbReference type="ARBA" id="ARBA00022989"/>
    </source>
</evidence>
<proteinExistence type="inferred from homology"/>
<comment type="caution">
    <text evidence="9">The sequence shown here is derived from an EMBL/GenBank/DDBJ whole genome shotgun (WGS) entry which is preliminary data.</text>
</comment>
<comment type="subcellular location">
    <subcellularLocation>
        <location evidence="1 7">Cell membrane</location>
        <topology evidence="1 7">Multi-pass membrane protein</topology>
    </subcellularLocation>
</comment>
<keyword evidence="4 7" id="KW-0812">Transmembrane</keyword>
<dbReference type="InterPro" id="IPR000515">
    <property type="entry name" value="MetI-like"/>
</dbReference>
<organism evidence="9 10">
    <name type="scientific">Herbiconiux gentiana</name>
    <dbReference type="NCBI Taxonomy" id="2970912"/>
    <lineage>
        <taxon>Bacteria</taxon>
        <taxon>Bacillati</taxon>
        <taxon>Actinomycetota</taxon>
        <taxon>Actinomycetes</taxon>
        <taxon>Micrococcales</taxon>
        <taxon>Microbacteriaceae</taxon>
        <taxon>Herbiconiux</taxon>
    </lineage>
</organism>
<gene>
    <name evidence="9" type="ORF">NVV95_06300</name>
</gene>